<dbReference type="PANTHER" id="PTHR43772">
    <property type="entry name" value="ENDO-1,4-BETA-XYLANASE"/>
    <property type="match status" value="1"/>
</dbReference>
<reference evidence="5 6" key="1">
    <citation type="submission" date="2018-11" db="EMBL/GenBank/DDBJ databases">
        <authorList>
            <person name="Peiro R."/>
            <person name="Begona"/>
            <person name="Cbmso G."/>
            <person name="Lopez M."/>
            <person name="Gonzalez S."/>
            <person name="Sacristan E."/>
            <person name="Castillo E."/>
        </authorList>
    </citation>
    <scope>NUCLEOTIDE SEQUENCE [LARGE SCALE GENOMIC DNA]</scope>
    <source>
        <strain evidence="5">Brev_genome</strain>
    </source>
</reference>
<proteinExistence type="predicted"/>
<keyword evidence="6" id="KW-1185">Reference proteome</keyword>
<dbReference type="InterPro" id="IPR056442">
    <property type="entry name" value="GINT1_N"/>
</dbReference>
<dbReference type="PANTHER" id="PTHR43772:SF2">
    <property type="entry name" value="PUTATIVE (AFU_ORTHOLOGUE AFUA_2G04480)-RELATED"/>
    <property type="match status" value="1"/>
</dbReference>
<evidence type="ECO:0000256" key="1">
    <source>
        <dbReference type="ARBA" id="ARBA00022651"/>
    </source>
</evidence>
<dbReference type="InterPro" id="IPR052176">
    <property type="entry name" value="Glycosyl_Hydrlase_43_Enz"/>
</dbReference>
<reference evidence="4 7" key="2">
    <citation type="submission" date="2020-01" db="EMBL/GenBank/DDBJ databases">
        <authorList>
            <person name="Wang S."/>
        </authorList>
    </citation>
    <scope>NUCLEOTIDE SEQUENCE [LARGE SCALE GENOMIC DNA]</scope>
    <source>
        <strain evidence="4 7">D151-2-6</strain>
    </source>
</reference>
<dbReference type="Proteomes" id="UP000289220">
    <property type="component" value="Unassembled WGS sequence"/>
</dbReference>
<dbReference type="AlphaFoldDB" id="A0A6G7EF60"/>
<protein>
    <recommendedName>
        <fullName evidence="3">Glucosamine inositolphosphorylceramide transferase 1 N-terminal domain-containing protein</fullName>
    </recommendedName>
</protein>
<evidence type="ECO:0000313" key="7">
    <source>
        <dbReference type="Proteomes" id="UP000501325"/>
    </source>
</evidence>
<dbReference type="GO" id="GO:0045493">
    <property type="term" value="P:xylan catabolic process"/>
    <property type="evidence" value="ECO:0007669"/>
    <property type="project" value="UniProtKB-KW"/>
</dbReference>
<evidence type="ECO:0000313" key="6">
    <source>
        <dbReference type="Proteomes" id="UP000289220"/>
    </source>
</evidence>
<evidence type="ECO:0000259" key="3">
    <source>
        <dbReference type="Pfam" id="PF24793"/>
    </source>
</evidence>
<keyword evidence="1" id="KW-0858">Xylan degradation</keyword>
<dbReference type="SUPFAM" id="SSF75005">
    <property type="entry name" value="Arabinanase/levansucrase/invertase"/>
    <property type="match status" value="1"/>
</dbReference>
<keyword evidence="2" id="KW-0119">Carbohydrate metabolism</keyword>
<evidence type="ECO:0000256" key="2">
    <source>
        <dbReference type="ARBA" id="ARBA00023277"/>
    </source>
</evidence>
<dbReference type="Proteomes" id="UP000501325">
    <property type="component" value="Chromosome"/>
</dbReference>
<keyword evidence="1" id="KW-0624">Polysaccharide degradation</keyword>
<organism evidence="5 6">
    <name type="scientific">Brevundimonas mediterranea</name>
    <dbReference type="NCBI Taxonomy" id="74329"/>
    <lineage>
        <taxon>Bacteria</taxon>
        <taxon>Pseudomonadati</taxon>
        <taxon>Pseudomonadota</taxon>
        <taxon>Alphaproteobacteria</taxon>
        <taxon>Caulobacterales</taxon>
        <taxon>Caulobacteraceae</taxon>
        <taxon>Brevundimonas</taxon>
    </lineage>
</organism>
<evidence type="ECO:0000313" key="4">
    <source>
        <dbReference type="EMBL" id="QIH72245.1"/>
    </source>
</evidence>
<dbReference type="InterPro" id="IPR023296">
    <property type="entry name" value="Glyco_hydro_beta-prop_sf"/>
</dbReference>
<accession>A0A6G7EF60</accession>
<evidence type="ECO:0000313" key="5">
    <source>
        <dbReference type="EMBL" id="VDC51752.1"/>
    </source>
</evidence>
<feature type="domain" description="Glucosamine inositolphosphorylceramide transferase 1 N-terminal" evidence="3">
    <location>
        <begin position="35"/>
        <end position="237"/>
    </location>
</feature>
<dbReference type="Pfam" id="PF24793">
    <property type="entry name" value="GINT1_N"/>
    <property type="match status" value="1"/>
</dbReference>
<dbReference type="RefSeq" id="WP_008261125.1">
    <property type="nucleotide sequence ID" value="NZ_CP048751.1"/>
</dbReference>
<dbReference type="Gene3D" id="2.115.10.20">
    <property type="entry name" value="Glycosyl hydrolase domain, family 43"/>
    <property type="match status" value="1"/>
</dbReference>
<dbReference type="EMBL" id="CP048751">
    <property type="protein sequence ID" value="QIH72245.1"/>
    <property type="molecule type" value="Genomic_DNA"/>
</dbReference>
<gene>
    <name evidence="5" type="ORF">BREV_BREV_02942</name>
    <name evidence="4" type="ORF">GYM46_04265</name>
</gene>
<dbReference type="EMBL" id="UXHF01000084">
    <property type="protein sequence ID" value="VDC51752.1"/>
    <property type="molecule type" value="Genomic_DNA"/>
</dbReference>
<dbReference type="KEGG" id="bmed:GYM46_04265"/>
<sequence>MFDLWRSGFIRRPLADVVDRPPRPDEIVWLPDVGPYAYLADPFAIQRDGGLTVFVEAFDYHLRRGRIRFYRYDADDRLVDQGLALSEPWHLSYPTLIQDGDALYMLPEGYKSGGLILYRCVRFPDQWQAVARLGEAAAIDPTVVRHDGRWWLFYALAGPDDRAMRELHAAWAETLTGPWTPHPGNPVMRGLDVSRPGGTAFVQDGAVHLPVQDCAAAYGVAINLLRIDALSPRTFAASTVRRFEPGDLSPGFSDGLHTLSGLGGVTCIDVKAERRSAVEPWLKASFKLRRLLGVNGPRGRRATGAVAYPEMFTASPGRKED</sequence>
<name>A0A6G7EF60_9CAUL</name>